<dbReference type="Proteomes" id="UP000571183">
    <property type="component" value="Unassembled WGS sequence"/>
</dbReference>
<sequence>MSKVSRVASQQDGSKMPDGLRSETVLTRITALRAPRLMRSLEFAGTLSALAVSIAAVIITDLRVLGTMSQNLLIPGVAYILAVLGFHLLVRWKAPDSDPLILPLAVLLNSLGIMMIYRIDLAGGEITAASTSVRQVLWSVIALVAAGAVLLLLKNHRVLLRFTYLSGAIAILLMLLPYVPGIGLEIAGARQWIRIFGFTFQPVELAKIALTIFFAGYLVRGRDALSMVGKKIGPLLLPRARDLGPLLLIWLLAMSVLVFQRELGTSVLIFGLFLALLYVATGRIGWVVLGGALFIGGGLIASQTLSYVNSRFANWLDPFRDAQGQSFQLVQGLFGMANGGLTGTGLGSGYPMLTPLAESDYIVPSLAEELGLIGVVAVLLAYLLLVERGLRISFAVHDDFGKLFSVGLAFTLALQIFVVVGGVTRIIPLTGLTSPFLAAGGSSLLANWIIVALFILMSNAVRNRPKLVIRQ</sequence>
<evidence type="ECO:0000256" key="1">
    <source>
        <dbReference type="ARBA" id="ARBA00004141"/>
    </source>
</evidence>
<evidence type="ECO:0000256" key="4">
    <source>
        <dbReference type="ARBA" id="ARBA00022989"/>
    </source>
</evidence>
<dbReference type="GO" id="GO:0005886">
    <property type="term" value="C:plasma membrane"/>
    <property type="evidence" value="ECO:0007669"/>
    <property type="project" value="TreeGrafter"/>
</dbReference>
<gene>
    <name evidence="7" type="ORF">F5897_001418</name>
</gene>
<dbReference type="Pfam" id="PF01098">
    <property type="entry name" value="FTSW_RODA_SPOVE"/>
    <property type="match status" value="1"/>
</dbReference>
<accession>A0A840DKT9</accession>
<feature type="transmembrane region" description="Helical" evidence="6">
    <location>
        <begin position="240"/>
        <end position="257"/>
    </location>
</feature>
<dbReference type="GO" id="GO:0015648">
    <property type="term" value="F:lipid-linked peptidoglycan transporter activity"/>
    <property type="evidence" value="ECO:0007669"/>
    <property type="project" value="TreeGrafter"/>
</dbReference>
<evidence type="ECO:0000256" key="6">
    <source>
        <dbReference type="SAM" id="Phobius"/>
    </source>
</evidence>
<reference evidence="7" key="1">
    <citation type="submission" date="2020-08" db="EMBL/GenBank/DDBJ databases">
        <title>Sequencing the genomes of 1000 actinobacteria strains.</title>
        <authorList>
            <person name="Klenk H.-P."/>
        </authorList>
    </citation>
    <scope>NUCLEOTIDE SEQUENCE [LARGE SCALE GENOMIC DNA]</scope>
    <source>
        <strain evidence="7">DSM 27064</strain>
    </source>
</reference>
<name>A0A840DKT9_9MICO</name>
<feature type="transmembrane region" description="Helical" evidence="6">
    <location>
        <begin position="136"/>
        <end position="153"/>
    </location>
</feature>
<organism evidence="7 8">
    <name type="scientific">Canibacter oris</name>
    <dbReference type="NCBI Taxonomy" id="1365628"/>
    <lineage>
        <taxon>Bacteria</taxon>
        <taxon>Bacillati</taxon>
        <taxon>Actinomycetota</taxon>
        <taxon>Actinomycetes</taxon>
        <taxon>Micrococcales</taxon>
        <taxon>Microbacteriaceae</taxon>
        <taxon>Canibacter</taxon>
    </lineage>
</organism>
<keyword evidence="3" id="KW-0133">Cell shape</keyword>
<dbReference type="PANTHER" id="PTHR30474:SF3">
    <property type="entry name" value="PEPTIDOGLYCAN GLYCOSYLTRANSFERASE RODA"/>
    <property type="match status" value="1"/>
</dbReference>
<keyword evidence="5 6" id="KW-0472">Membrane</keyword>
<keyword evidence="7" id="KW-0132">Cell division</keyword>
<keyword evidence="8" id="KW-1185">Reference proteome</keyword>
<dbReference type="EMBL" id="JACIFD010000015">
    <property type="protein sequence ID" value="MBB4072092.1"/>
    <property type="molecule type" value="Genomic_DNA"/>
</dbReference>
<feature type="transmembrane region" description="Helical" evidence="6">
    <location>
        <begin position="72"/>
        <end position="92"/>
    </location>
</feature>
<evidence type="ECO:0000256" key="3">
    <source>
        <dbReference type="ARBA" id="ARBA00022960"/>
    </source>
</evidence>
<evidence type="ECO:0000256" key="2">
    <source>
        <dbReference type="ARBA" id="ARBA00022692"/>
    </source>
</evidence>
<feature type="transmembrane region" description="Helical" evidence="6">
    <location>
        <begin position="287"/>
        <end position="308"/>
    </location>
</feature>
<dbReference type="GO" id="GO:0008360">
    <property type="term" value="P:regulation of cell shape"/>
    <property type="evidence" value="ECO:0007669"/>
    <property type="project" value="UniProtKB-KW"/>
</dbReference>
<dbReference type="InterPro" id="IPR001182">
    <property type="entry name" value="FtsW/RodA"/>
</dbReference>
<proteinExistence type="predicted"/>
<feature type="transmembrane region" description="Helical" evidence="6">
    <location>
        <begin position="263"/>
        <end position="280"/>
    </location>
</feature>
<feature type="transmembrane region" description="Helical" evidence="6">
    <location>
        <begin position="361"/>
        <end position="385"/>
    </location>
</feature>
<keyword evidence="2 6" id="KW-0812">Transmembrane</keyword>
<dbReference type="PANTHER" id="PTHR30474">
    <property type="entry name" value="CELL CYCLE PROTEIN"/>
    <property type="match status" value="1"/>
</dbReference>
<protein>
    <submittedName>
        <fullName evidence="7">Cell division protein FtsW (Lipid II flippase)</fullName>
    </submittedName>
</protein>
<feature type="transmembrane region" description="Helical" evidence="6">
    <location>
        <begin position="41"/>
        <end position="60"/>
    </location>
</feature>
<feature type="transmembrane region" description="Helical" evidence="6">
    <location>
        <begin position="439"/>
        <end position="461"/>
    </location>
</feature>
<dbReference type="GO" id="GO:0051301">
    <property type="term" value="P:cell division"/>
    <property type="evidence" value="ECO:0007669"/>
    <property type="project" value="UniProtKB-KW"/>
</dbReference>
<dbReference type="AlphaFoldDB" id="A0A840DKT9"/>
<comment type="subcellular location">
    <subcellularLocation>
        <location evidence="1">Membrane</location>
        <topology evidence="1">Multi-pass membrane protein</topology>
    </subcellularLocation>
</comment>
<feature type="transmembrane region" description="Helical" evidence="6">
    <location>
        <begin position="162"/>
        <end position="180"/>
    </location>
</feature>
<evidence type="ECO:0000313" key="8">
    <source>
        <dbReference type="Proteomes" id="UP000571183"/>
    </source>
</evidence>
<evidence type="ECO:0000256" key="5">
    <source>
        <dbReference type="ARBA" id="ARBA00023136"/>
    </source>
</evidence>
<dbReference type="GO" id="GO:0032153">
    <property type="term" value="C:cell division site"/>
    <property type="evidence" value="ECO:0007669"/>
    <property type="project" value="TreeGrafter"/>
</dbReference>
<feature type="transmembrane region" description="Helical" evidence="6">
    <location>
        <begin position="99"/>
        <end position="116"/>
    </location>
</feature>
<comment type="caution">
    <text evidence="7">The sequence shown here is derived from an EMBL/GenBank/DDBJ whole genome shotgun (WGS) entry which is preliminary data.</text>
</comment>
<keyword evidence="4 6" id="KW-1133">Transmembrane helix</keyword>
<feature type="transmembrane region" description="Helical" evidence="6">
    <location>
        <begin position="406"/>
        <end position="427"/>
    </location>
</feature>
<evidence type="ECO:0000313" key="7">
    <source>
        <dbReference type="EMBL" id="MBB4072092.1"/>
    </source>
</evidence>
<keyword evidence="7" id="KW-0131">Cell cycle</keyword>
<feature type="transmembrane region" description="Helical" evidence="6">
    <location>
        <begin position="192"/>
        <end position="219"/>
    </location>
</feature>